<organism evidence="2 3">
    <name type="scientific">Glossina fuscipes</name>
    <dbReference type="NCBI Taxonomy" id="7396"/>
    <lineage>
        <taxon>Eukaryota</taxon>
        <taxon>Metazoa</taxon>
        <taxon>Ecdysozoa</taxon>
        <taxon>Arthropoda</taxon>
        <taxon>Hexapoda</taxon>
        <taxon>Insecta</taxon>
        <taxon>Pterygota</taxon>
        <taxon>Neoptera</taxon>
        <taxon>Endopterygota</taxon>
        <taxon>Diptera</taxon>
        <taxon>Brachycera</taxon>
        <taxon>Muscomorpha</taxon>
        <taxon>Hippoboscoidea</taxon>
        <taxon>Glossinidae</taxon>
        <taxon>Glossina</taxon>
    </lineage>
</organism>
<keyword evidence="1" id="KW-0472">Membrane</keyword>
<dbReference type="KEGG" id="gfs:119639138"/>
<dbReference type="GeneID" id="119639138"/>
<evidence type="ECO:0000313" key="3">
    <source>
        <dbReference type="RefSeq" id="XP_037892297.1"/>
    </source>
</evidence>
<protein>
    <submittedName>
        <fullName evidence="3">Keratin-associated protein 6-2-like</fullName>
    </submittedName>
</protein>
<gene>
    <name evidence="3" type="primary">LOC119639138</name>
</gene>
<evidence type="ECO:0000256" key="1">
    <source>
        <dbReference type="SAM" id="Phobius"/>
    </source>
</evidence>
<keyword evidence="1" id="KW-0812">Transmembrane</keyword>
<dbReference type="Proteomes" id="UP000092443">
    <property type="component" value="Unplaced"/>
</dbReference>
<reference evidence="3" key="1">
    <citation type="submission" date="2025-08" db="UniProtKB">
        <authorList>
            <consortium name="RefSeq"/>
        </authorList>
    </citation>
    <scope>IDENTIFICATION</scope>
    <source>
        <tissue evidence="3">Whole body pupa</tissue>
    </source>
</reference>
<dbReference type="AlphaFoldDB" id="A0A9C5Z999"/>
<evidence type="ECO:0000313" key="2">
    <source>
        <dbReference type="Proteomes" id="UP000092443"/>
    </source>
</evidence>
<dbReference type="RefSeq" id="XP_037892297.1">
    <property type="nucleotide sequence ID" value="XM_038036369.1"/>
</dbReference>
<feature type="transmembrane region" description="Helical" evidence="1">
    <location>
        <begin position="12"/>
        <end position="30"/>
    </location>
</feature>
<keyword evidence="2" id="KW-1185">Reference proteome</keyword>
<sequence>MKINNIMKFYSNIYVTAAMLVIDVLLVNPVQGTFGKFGLALGNNGNYGGYGGYGSYGSGYNGGYNYGTGAGYDGNVKVVKVIVEPSVSTGYAGYYPSTGVVTPPISYGSGYNAVTYGSGYRPSYTYGSGTGYGYGSGTGFGYGSGTSYGYGSGSYGLGYGLNSNNNWC</sequence>
<keyword evidence="1" id="KW-1133">Transmembrane helix</keyword>
<proteinExistence type="predicted"/>
<name>A0A9C5Z999_9MUSC</name>
<accession>A0A9C5Z999</accession>